<comment type="caution">
    <text evidence="2">The sequence shown here is derived from an EMBL/GenBank/DDBJ whole genome shotgun (WGS) entry which is preliminary data.</text>
</comment>
<dbReference type="GO" id="GO:0016779">
    <property type="term" value="F:nucleotidyltransferase activity"/>
    <property type="evidence" value="ECO:0007669"/>
    <property type="project" value="InterPro"/>
</dbReference>
<dbReference type="EMBL" id="MHNB01000026">
    <property type="protein sequence ID" value="OGZ36431.1"/>
    <property type="molecule type" value="Genomic_DNA"/>
</dbReference>
<reference evidence="2 3" key="1">
    <citation type="journal article" date="2016" name="Nat. Commun.">
        <title>Thousands of microbial genomes shed light on interconnected biogeochemical processes in an aquifer system.</title>
        <authorList>
            <person name="Anantharaman K."/>
            <person name="Brown C.T."/>
            <person name="Hug L.A."/>
            <person name="Sharon I."/>
            <person name="Castelle C.J."/>
            <person name="Probst A.J."/>
            <person name="Thomas B.C."/>
            <person name="Singh A."/>
            <person name="Wilkins M.J."/>
            <person name="Karaoz U."/>
            <person name="Brodie E.L."/>
            <person name="Williams K.H."/>
            <person name="Hubbard S.S."/>
            <person name="Banfield J.F."/>
        </authorList>
    </citation>
    <scope>NUCLEOTIDE SEQUENCE [LARGE SCALE GENOMIC DNA]</scope>
</reference>
<evidence type="ECO:0000313" key="3">
    <source>
        <dbReference type="Proteomes" id="UP000177061"/>
    </source>
</evidence>
<dbReference type="AlphaFoldDB" id="A0A1G2FFU4"/>
<protein>
    <recommendedName>
        <fullName evidence="1">Polymerase nucleotidyl transferase domain-containing protein</fullName>
    </recommendedName>
</protein>
<dbReference type="Pfam" id="PF01909">
    <property type="entry name" value="NTP_transf_2"/>
    <property type="match status" value="1"/>
</dbReference>
<evidence type="ECO:0000313" key="2">
    <source>
        <dbReference type="EMBL" id="OGZ36431.1"/>
    </source>
</evidence>
<dbReference type="InterPro" id="IPR002934">
    <property type="entry name" value="Polymerase_NTP_transf_dom"/>
</dbReference>
<feature type="domain" description="Polymerase nucleotidyl transferase" evidence="1">
    <location>
        <begin position="94"/>
        <end position="154"/>
    </location>
</feature>
<sequence>MANLNLEKAIISVLVYHDLLDYPLTALEIFKYLDKSFLKDHPSLFEVQTCLEKSPWLKNILEQKKGFYFIQGREKLAAKRISRRKIADKKWKKIQKIANFLQFLPYLRMMGVTGSLTLNNTRPGSDLDLLLIVKPGRIWTSRFLITGLISLMGKKRQAQNTKDKICLNSYLTEDALEIKPEIKPHDRHAAYEYFRLIPLLEIKPGLFQSFQKANAWLKNNFFFSDNQKNNLRTIKANKWLGWLRFFLEKSLNNKLGDFLEKNLSQWQKNKIKKNLKILQPDDQIFFSDQFLMFHPHSKAPRLAKAYRLKMKRLLG</sequence>
<organism evidence="2 3">
    <name type="scientific">Candidatus Portnoybacteria bacterium RIFCSPHIGHO2_12_FULL_38_9</name>
    <dbReference type="NCBI Taxonomy" id="1801997"/>
    <lineage>
        <taxon>Bacteria</taxon>
        <taxon>Candidatus Portnoyibacteriota</taxon>
    </lineage>
</organism>
<dbReference type="STRING" id="1801997.A3J64_02245"/>
<gene>
    <name evidence="2" type="ORF">A3J64_02245</name>
</gene>
<evidence type="ECO:0000259" key="1">
    <source>
        <dbReference type="Pfam" id="PF01909"/>
    </source>
</evidence>
<accession>A0A1G2FFU4</accession>
<proteinExistence type="predicted"/>
<dbReference type="Proteomes" id="UP000177061">
    <property type="component" value="Unassembled WGS sequence"/>
</dbReference>
<dbReference type="InterPro" id="IPR043519">
    <property type="entry name" value="NT_sf"/>
</dbReference>
<dbReference type="SUPFAM" id="SSF81301">
    <property type="entry name" value="Nucleotidyltransferase"/>
    <property type="match status" value="1"/>
</dbReference>
<name>A0A1G2FFU4_9BACT</name>